<organism evidence="1 2">
    <name type="scientific">Teratosphaeria destructans</name>
    <dbReference type="NCBI Taxonomy" id="418781"/>
    <lineage>
        <taxon>Eukaryota</taxon>
        <taxon>Fungi</taxon>
        <taxon>Dikarya</taxon>
        <taxon>Ascomycota</taxon>
        <taxon>Pezizomycotina</taxon>
        <taxon>Dothideomycetes</taxon>
        <taxon>Dothideomycetidae</taxon>
        <taxon>Mycosphaerellales</taxon>
        <taxon>Teratosphaeriaceae</taxon>
        <taxon>Teratosphaeria</taxon>
    </lineage>
</organism>
<dbReference type="Gene3D" id="3.80.10.10">
    <property type="entry name" value="Ribonuclease Inhibitor"/>
    <property type="match status" value="1"/>
</dbReference>
<name>A0A9W7VZW3_9PEZI</name>
<evidence type="ECO:0000313" key="2">
    <source>
        <dbReference type="Proteomes" id="UP001138500"/>
    </source>
</evidence>
<dbReference type="EMBL" id="RIBY02002234">
    <property type="protein sequence ID" value="KAH9822056.1"/>
    <property type="molecule type" value="Genomic_DNA"/>
</dbReference>
<protein>
    <submittedName>
        <fullName evidence="1">Uncharacterized protein</fullName>
    </submittedName>
</protein>
<evidence type="ECO:0000313" key="1">
    <source>
        <dbReference type="EMBL" id="KAH9822056.1"/>
    </source>
</evidence>
<keyword evidence="2" id="KW-1185">Reference proteome</keyword>
<dbReference type="AlphaFoldDB" id="A0A9W7VZW3"/>
<dbReference type="InterPro" id="IPR032675">
    <property type="entry name" value="LRR_dom_sf"/>
</dbReference>
<gene>
    <name evidence="1" type="ORF">Tdes44962_MAKER04851</name>
</gene>
<accession>A0A9W7VZW3</accession>
<comment type="caution">
    <text evidence="1">The sequence shown here is derived from an EMBL/GenBank/DDBJ whole genome shotgun (WGS) entry which is preliminary data.</text>
</comment>
<reference evidence="1 2" key="2">
    <citation type="journal article" date="2021" name="Curr. Genet.">
        <title>Genetic response to nitrogen starvation in the aggressive Eucalyptus foliar pathogen Teratosphaeria destructans.</title>
        <authorList>
            <person name="Havenga M."/>
            <person name="Wingfield B.D."/>
            <person name="Wingfield M.J."/>
            <person name="Dreyer L.L."/>
            <person name="Roets F."/>
            <person name="Aylward J."/>
        </authorList>
    </citation>
    <scope>NUCLEOTIDE SEQUENCE [LARGE SCALE GENOMIC DNA]</scope>
    <source>
        <strain evidence="1">CMW44962</strain>
    </source>
</reference>
<reference evidence="1 2" key="1">
    <citation type="journal article" date="2018" name="IMA Fungus">
        <title>IMA Genome-F 10: Nine draft genome sequences of Claviceps purpurea s.lat., including C. arundinis, C. humidiphila, and C. cf. spartinae, pseudomolecules for the pitch canker pathogen Fusarium circinatum, draft genome of Davidsoniella eucalypti, Grosmannia galeiformis, Quambalaria eucalypti, and Teratosphaeria destructans.</title>
        <authorList>
            <person name="Wingfield B.D."/>
            <person name="Liu M."/>
            <person name="Nguyen H.D."/>
            <person name="Lane F.A."/>
            <person name="Morgan S.W."/>
            <person name="De Vos L."/>
            <person name="Wilken P.M."/>
            <person name="Duong T.A."/>
            <person name="Aylward J."/>
            <person name="Coetzee M.P."/>
            <person name="Dadej K."/>
            <person name="De Beer Z.W."/>
            <person name="Findlay W."/>
            <person name="Havenga M."/>
            <person name="Kolarik M."/>
            <person name="Menzies J.G."/>
            <person name="Naidoo K."/>
            <person name="Pochopski O."/>
            <person name="Shoukouhi P."/>
            <person name="Santana Q.C."/>
            <person name="Seifert K.A."/>
            <person name="Soal N."/>
            <person name="Steenkamp E.T."/>
            <person name="Tatham C.T."/>
            <person name="van der Nest M.A."/>
            <person name="Wingfield M.J."/>
        </authorList>
    </citation>
    <scope>NUCLEOTIDE SEQUENCE [LARGE SCALE GENOMIC DNA]</scope>
    <source>
        <strain evidence="1">CMW44962</strain>
    </source>
</reference>
<dbReference type="Proteomes" id="UP001138500">
    <property type="component" value="Unassembled WGS sequence"/>
</dbReference>
<dbReference type="SUPFAM" id="SSF52047">
    <property type="entry name" value="RNI-like"/>
    <property type="match status" value="1"/>
</dbReference>
<dbReference type="OrthoDB" id="5284003at2759"/>
<sequence length="600" mass="67991">MGTKLQFVDLDVAIKSLIVDQLPRPSDLKNVCLLNKQLHELAVKPLYRHVNLDLGSSNDNRLTAFCNPRNIGLQHIRQIRLYLAKVRDTCNQKQQAAFATRMILEFLPENTIEEFSWCPWEPFSADNLMLLYKRQRRLKWLEVMDLDRPILPALKKDTALQADLFTNARKLALYPENRETLDVCQYFVEKTANVLEDLIIHANFDTHDLRDHSPSTEGVDTRDLNDSATGPGLLMRKIFGHSQPFETATPLRNLKALRLHRINLRHCADTWCRVVDFQRIESLRLYQCPGVDSLFGQMSKAVHLPKQLKVLEFQHKDNSENEALIALDGFLCLVSGIHELVIDMVQIKHLPAAAGIARHGKTLESLNVHGSESCGHLTSSDGEYDELVYDLDDFEKIAQSCVTLEQLSCAWPPTSLIRSPEAEWQAFENAAFGNMSNLVTLQITTFPSNKPWTQLLPRSVYEQLLQGLAERLFERARNGVAKSDTNPVPSLTYHADVTADSSLGGKRPGKLNLIAFGVSEKIYEREDSKNQLLFLRSTAKTALGADKVYAAPVGWCLRQFLEPRSDVLDFVLMPGRESRVPCREREVGSAWGDDDELEFT</sequence>
<proteinExistence type="predicted"/>